<dbReference type="InterPro" id="IPR029058">
    <property type="entry name" value="AB_hydrolase_fold"/>
</dbReference>
<gene>
    <name evidence="3" type="ORF">SeLEV6574_g02908</name>
    <name evidence="4" type="ORF">SeMB42_g03433</name>
</gene>
<dbReference type="EMBL" id="QEAM01000088">
    <property type="protein sequence ID" value="TPX46967.1"/>
    <property type="molecule type" value="Genomic_DNA"/>
</dbReference>
<organism evidence="4 5">
    <name type="scientific">Synchytrium endobioticum</name>
    <dbReference type="NCBI Taxonomy" id="286115"/>
    <lineage>
        <taxon>Eukaryota</taxon>
        <taxon>Fungi</taxon>
        <taxon>Fungi incertae sedis</taxon>
        <taxon>Chytridiomycota</taxon>
        <taxon>Chytridiomycota incertae sedis</taxon>
        <taxon>Chytridiomycetes</taxon>
        <taxon>Synchytriales</taxon>
        <taxon>Synchytriaceae</taxon>
        <taxon>Synchytrium</taxon>
    </lineage>
</organism>
<dbReference type="Proteomes" id="UP000320475">
    <property type="component" value="Unassembled WGS sequence"/>
</dbReference>
<dbReference type="EMBL" id="QEAN01000121">
    <property type="protein sequence ID" value="TPX47174.1"/>
    <property type="molecule type" value="Genomic_DNA"/>
</dbReference>
<accession>A0A507D6Q4</accession>
<sequence>MTTAVVSPENVGKLLALHGFSQNAKVFSQKTAVLRKELEKIGVNIVYVDAPHDIDRDEAGFFGLNSSLTNARAWYTFGKIDENAESYIGFEESVEKIKCVWERHDDFVGIVGFSQGSTMAALAATVLPGCRFCICFSGYKPRDPAILDTYLKEMVDMPSLHVIGKNDSIVSNTRSAALAACFKDASVLYHEGGHFVPSGPERVLYREWIAKTISSSRL</sequence>
<dbReference type="AlphaFoldDB" id="A0A507D6Q4"/>
<evidence type="ECO:0000313" key="4">
    <source>
        <dbReference type="EMBL" id="TPX47174.1"/>
    </source>
</evidence>
<feature type="domain" description="Serine hydrolase" evidence="2">
    <location>
        <begin position="12"/>
        <end position="198"/>
    </location>
</feature>
<dbReference type="Proteomes" id="UP000317494">
    <property type="component" value="Unassembled WGS sequence"/>
</dbReference>
<keyword evidence="5" id="KW-1185">Reference proteome</keyword>
<dbReference type="GO" id="GO:0005634">
    <property type="term" value="C:nucleus"/>
    <property type="evidence" value="ECO:0007669"/>
    <property type="project" value="TreeGrafter"/>
</dbReference>
<evidence type="ECO:0000259" key="2">
    <source>
        <dbReference type="Pfam" id="PF03959"/>
    </source>
</evidence>
<dbReference type="SUPFAM" id="SSF53474">
    <property type="entry name" value="alpha/beta-Hydrolases"/>
    <property type="match status" value="1"/>
</dbReference>
<evidence type="ECO:0000313" key="5">
    <source>
        <dbReference type="Proteomes" id="UP000317494"/>
    </source>
</evidence>
<evidence type="ECO:0000313" key="6">
    <source>
        <dbReference type="Proteomes" id="UP000320475"/>
    </source>
</evidence>
<dbReference type="GO" id="GO:0005737">
    <property type="term" value="C:cytoplasm"/>
    <property type="evidence" value="ECO:0007669"/>
    <property type="project" value="TreeGrafter"/>
</dbReference>
<dbReference type="GO" id="GO:0016787">
    <property type="term" value="F:hydrolase activity"/>
    <property type="evidence" value="ECO:0007669"/>
    <property type="project" value="UniProtKB-KW"/>
</dbReference>
<dbReference type="PANTHER" id="PTHR48070">
    <property type="entry name" value="ESTERASE OVCA2"/>
    <property type="match status" value="1"/>
</dbReference>
<dbReference type="Gene3D" id="3.40.50.1820">
    <property type="entry name" value="alpha/beta hydrolase"/>
    <property type="match status" value="1"/>
</dbReference>
<dbReference type="VEuPathDB" id="FungiDB:SeMB42_g03433"/>
<keyword evidence="1" id="KW-0378">Hydrolase</keyword>
<dbReference type="Pfam" id="PF03959">
    <property type="entry name" value="FSH1"/>
    <property type="match status" value="1"/>
</dbReference>
<dbReference type="InterPro" id="IPR005645">
    <property type="entry name" value="FSH-like_dom"/>
</dbReference>
<proteinExistence type="predicted"/>
<comment type="caution">
    <text evidence="4">The sequence shown here is derived from an EMBL/GenBank/DDBJ whole genome shotgun (WGS) entry which is preliminary data.</text>
</comment>
<reference evidence="5 6" key="1">
    <citation type="journal article" date="2019" name="Sci. Rep.">
        <title>Comparative genomics of chytrid fungi reveal insights into the obligate biotrophic and pathogenic lifestyle of Synchytrium endobioticum.</title>
        <authorList>
            <person name="van de Vossenberg B.T.L.H."/>
            <person name="Warris S."/>
            <person name="Nguyen H.D.T."/>
            <person name="van Gent-Pelzer M.P.E."/>
            <person name="Joly D.L."/>
            <person name="van de Geest H.C."/>
            <person name="Bonants P.J.M."/>
            <person name="Smith D.S."/>
            <person name="Levesque C.A."/>
            <person name="van der Lee T.A.J."/>
        </authorList>
    </citation>
    <scope>NUCLEOTIDE SEQUENCE [LARGE SCALE GENOMIC DNA]</scope>
    <source>
        <strain evidence="3 6">LEV6574</strain>
        <strain evidence="4 5">MB42</strain>
    </source>
</reference>
<evidence type="ECO:0000313" key="3">
    <source>
        <dbReference type="EMBL" id="TPX46967.1"/>
    </source>
</evidence>
<dbReference type="OrthoDB" id="414698at2759"/>
<dbReference type="PANTHER" id="PTHR48070:SF6">
    <property type="entry name" value="ESTERASE OVCA2"/>
    <property type="match status" value="1"/>
</dbReference>
<evidence type="ECO:0000256" key="1">
    <source>
        <dbReference type="ARBA" id="ARBA00022801"/>
    </source>
</evidence>
<dbReference type="STRING" id="286115.A0A507D6Q4"/>
<name>A0A507D6Q4_9FUNG</name>
<protein>
    <recommendedName>
        <fullName evidence="2">Serine hydrolase domain-containing protein</fullName>
    </recommendedName>
</protein>
<dbReference type="InterPro" id="IPR050593">
    <property type="entry name" value="LovG"/>
</dbReference>